<organism evidence="1 2">
    <name type="scientific">Hymenobacter chitinivorans DSM 11115</name>
    <dbReference type="NCBI Taxonomy" id="1121954"/>
    <lineage>
        <taxon>Bacteria</taxon>
        <taxon>Pseudomonadati</taxon>
        <taxon>Bacteroidota</taxon>
        <taxon>Cytophagia</taxon>
        <taxon>Cytophagales</taxon>
        <taxon>Hymenobacteraceae</taxon>
        <taxon>Hymenobacter</taxon>
    </lineage>
</organism>
<gene>
    <name evidence="1" type="ORF">CLV45_3862</name>
</gene>
<dbReference type="EMBL" id="PGFA01000003">
    <property type="protein sequence ID" value="PJJ53203.1"/>
    <property type="molecule type" value="Genomic_DNA"/>
</dbReference>
<accession>A0A2M9B5I0</accession>
<dbReference type="AlphaFoldDB" id="A0A2M9B5I0"/>
<comment type="caution">
    <text evidence="1">The sequence shown here is derived from an EMBL/GenBank/DDBJ whole genome shotgun (WGS) entry which is preliminary data.</text>
</comment>
<sequence length="158" mass="17146">MPKGNNFPAVLADAELTGARAAIKALQGKLAFVPQQPESLLTSATISAERLPLADLALQAAEQAPDIMRKAADPELLRSKIEQFRALTALRNQLAPELTRLDNAVNVLGSDILFHVNNVHADIESDKGENVDLGELRQDINAYYARPAARKSNKKNPV</sequence>
<dbReference type="RefSeq" id="WP_100338098.1">
    <property type="nucleotide sequence ID" value="NZ_PGFA01000003.1"/>
</dbReference>
<evidence type="ECO:0000313" key="1">
    <source>
        <dbReference type="EMBL" id="PJJ53203.1"/>
    </source>
</evidence>
<evidence type="ECO:0000313" key="2">
    <source>
        <dbReference type="Proteomes" id="UP000228535"/>
    </source>
</evidence>
<name>A0A2M9B5I0_9BACT</name>
<dbReference type="OrthoDB" id="884403at2"/>
<reference evidence="1 2" key="1">
    <citation type="submission" date="2017-11" db="EMBL/GenBank/DDBJ databases">
        <title>Genomic Encyclopedia of Archaeal and Bacterial Type Strains, Phase II (KMG-II): From Individual Species to Whole Genera.</title>
        <authorList>
            <person name="Goeker M."/>
        </authorList>
    </citation>
    <scope>NUCLEOTIDE SEQUENCE [LARGE SCALE GENOMIC DNA]</scope>
    <source>
        <strain evidence="1 2">DSM 11115</strain>
    </source>
</reference>
<proteinExistence type="predicted"/>
<dbReference type="Proteomes" id="UP000228535">
    <property type="component" value="Unassembled WGS sequence"/>
</dbReference>
<protein>
    <submittedName>
        <fullName evidence="1">Uncharacterized protein</fullName>
    </submittedName>
</protein>
<keyword evidence="2" id="KW-1185">Reference proteome</keyword>